<proteinExistence type="inferred from homology"/>
<comment type="similarity">
    <text evidence="2 15">Belongs to the SNF2/RAD54 helicase family.</text>
</comment>
<evidence type="ECO:0000259" key="19">
    <source>
        <dbReference type="PROSITE" id="PS51194"/>
    </source>
</evidence>
<evidence type="ECO:0000256" key="5">
    <source>
        <dbReference type="ARBA" id="ARBA00022763"/>
    </source>
</evidence>
<evidence type="ECO:0000256" key="9">
    <source>
        <dbReference type="ARBA" id="ARBA00023054"/>
    </source>
</evidence>
<dbReference type="CDD" id="cd18793">
    <property type="entry name" value="SF2_C_SNF"/>
    <property type="match status" value="1"/>
</dbReference>
<dbReference type="GO" id="GO:0006338">
    <property type="term" value="P:chromatin remodeling"/>
    <property type="evidence" value="ECO:0007669"/>
    <property type="project" value="UniProtKB-UniRule"/>
</dbReference>
<dbReference type="SMART" id="SM00490">
    <property type="entry name" value="HELICc"/>
    <property type="match status" value="1"/>
</dbReference>
<dbReference type="PANTHER" id="PTHR45685:SF2">
    <property type="entry name" value="CHROMATIN-REMODELING ATPASE INO80"/>
    <property type="match status" value="1"/>
</dbReference>
<dbReference type="Proteomes" id="UP000515158">
    <property type="component" value="Unplaced"/>
</dbReference>
<keyword evidence="21" id="KW-1185">Reference proteome</keyword>
<evidence type="ECO:0000256" key="15">
    <source>
        <dbReference type="RuleBase" id="RU368001"/>
    </source>
</evidence>
<feature type="region of interest" description="Disordered" evidence="17">
    <location>
        <begin position="994"/>
        <end position="1022"/>
    </location>
</feature>
<feature type="compositionally biased region" description="Basic residues" evidence="17">
    <location>
        <begin position="1426"/>
        <end position="1444"/>
    </location>
</feature>
<feature type="compositionally biased region" description="Low complexity" evidence="17">
    <location>
        <begin position="1495"/>
        <end position="1514"/>
    </location>
</feature>
<gene>
    <name evidence="22 23 24 25" type="primary">LOC117649330</name>
</gene>
<feature type="coiled-coil region" evidence="16">
    <location>
        <begin position="327"/>
        <end position="372"/>
    </location>
</feature>
<evidence type="ECO:0000256" key="13">
    <source>
        <dbReference type="ARBA" id="ARBA00023242"/>
    </source>
</evidence>
<comment type="subunit">
    <text evidence="15">Component of the INO80 chromatin-remodeling complex.</text>
</comment>
<feature type="compositionally biased region" description="Basic and acidic residues" evidence="17">
    <location>
        <begin position="71"/>
        <end position="81"/>
    </location>
</feature>
<accession>A0A6P8ZRQ6</accession>
<evidence type="ECO:0000256" key="17">
    <source>
        <dbReference type="SAM" id="MobiDB-lite"/>
    </source>
</evidence>
<keyword evidence="11" id="KW-0804">Transcription</keyword>
<protein>
    <recommendedName>
        <fullName evidence="3 15">Chromatin-remodeling ATPase INO80</fullName>
        <ecNumber evidence="15">3.6.4.-</ecNumber>
    </recommendedName>
</protein>
<dbReference type="PROSITE" id="PS51413">
    <property type="entry name" value="DBINO"/>
    <property type="match status" value="1"/>
</dbReference>
<dbReference type="GO" id="GO:0003677">
    <property type="term" value="F:DNA binding"/>
    <property type="evidence" value="ECO:0007669"/>
    <property type="project" value="UniProtKB-UniRule"/>
</dbReference>
<dbReference type="GeneID" id="117649330"/>
<evidence type="ECO:0000256" key="1">
    <source>
        <dbReference type="ARBA" id="ARBA00004123"/>
    </source>
</evidence>
<keyword evidence="10 15" id="KW-0238">DNA-binding</keyword>
<reference evidence="22 23" key="1">
    <citation type="submission" date="2025-04" db="UniProtKB">
        <authorList>
            <consortium name="RefSeq"/>
        </authorList>
    </citation>
    <scope>IDENTIFICATION</scope>
    <source>
        <tissue evidence="22 23">Total insect</tissue>
    </source>
</reference>
<comment type="catalytic activity">
    <reaction evidence="14 15">
        <text>ATP + H2O = ADP + phosphate + H(+)</text>
        <dbReference type="Rhea" id="RHEA:13065"/>
        <dbReference type="ChEBI" id="CHEBI:15377"/>
        <dbReference type="ChEBI" id="CHEBI:15378"/>
        <dbReference type="ChEBI" id="CHEBI:30616"/>
        <dbReference type="ChEBI" id="CHEBI:43474"/>
        <dbReference type="ChEBI" id="CHEBI:456216"/>
    </reaction>
</comment>
<keyword evidence="7 15" id="KW-0067">ATP-binding</keyword>
<keyword evidence="4" id="KW-0547">Nucleotide-binding</keyword>
<evidence type="ECO:0000256" key="16">
    <source>
        <dbReference type="SAM" id="Coils"/>
    </source>
</evidence>
<dbReference type="InterPro" id="IPR027417">
    <property type="entry name" value="P-loop_NTPase"/>
</dbReference>
<evidence type="ECO:0000256" key="10">
    <source>
        <dbReference type="ARBA" id="ARBA00023125"/>
    </source>
</evidence>
<feature type="region of interest" description="Disordered" evidence="17">
    <location>
        <begin position="443"/>
        <end position="463"/>
    </location>
</feature>
<dbReference type="RefSeq" id="XP_034247860.1">
    <property type="nucleotide sequence ID" value="XM_034391969.1"/>
</dbReference>
<dbReference type="GO" id="GO:0031011">
    <property type="term" value="C:Ino80 complex"/>
    <property type="evidence" value="ECO:0007669"/>
    <property type="project" value="UniProtKB-UniRule"/>
</dbReference>
<feature type="region of interest" description="Disordered" evidence="17">
    <location>
        <begin position="187"/>
        <end position="216"/>
    </location>
</feature>
<feature type="compositionally biased region" description="Low complexity" evidence="17">
    <location>
        <begin position="1573"/>
        <end position="1592"/>
    </location>
</feature>
<dbReference type="RefSeq" id="XP_034247861.1">
    <property type="nucleotide sequence ID" value="XM_034391970.1"/>
</dbReference>
<evidence type="ECO:0000313" key="23">
    <source>
        <dbReference type="RefSeq" id="XP_034247860.1"/>
    </source>
</evidence>
<dbReference type="KEGG" id="tpal:117649330"/>
<feature type="compositionally biased region" description="Low complexity" evidence="17">
    <location>
        <begin position="451"/>
        <end position="463"/>
    </location>
</feature>
<comment type="domain">
    <text evidence="15">The DBINO region is involved in binding to DNA.</text>
</comment>
<feature type="compositionally biased region" description="Low complexity" evidence="17">
    <location>
        <begin position="1468"/>
        <end position="1487"/>
    </location>
</feature>
<dbReference type="Pfam" id="PF13892">
    <property type="entry name" value="DBINO"/>
    <property type="match status" value="1"/>
</dbReference>
<dbReference type="InterPro" id="IPR049730">
    <property type="entry name" value="SNF2/RAD54-like_C"/>
</dbReference>
<feature type="compositionally biased region" description="Basic and acidic residues" evidence="17">
    <location>
        <begin position="1331"/>
        <end position="1347"/>
    </location>
</feature>
<evidence type="ECO:0000256" key="14">
    <source>
        <dbReference type="ARBA" id="ARBA00049360"/>
    </source>
</evidence>
<dbReference type="RefSeq" id="XP_034247863.1">
    <property type="nucleotide sequence ID" value="XM_034391972.1"/>
</dbReference>
<keyword evidence="9 16" id="KW-0175">Coiled coil</keyword>
<evidence type="ECO:0000259" key="18">
    <source>
        <dbReference type="PROSITE" id="PS51192"/>
    </source>
</evidence>
<dbReference type="CTD" id="54617"/>
<evidence type="ECO:0000256" key="8">
    <source>
        <dbReference type="ARBA" id="ARBA00023015"/>
    </source>
</evidence>
<dbReference type="RefSeq" id="XP_034247859.1">
    <property type="nucleotide sequence ID" value="XM_034391968.1"/>
</dbReference>
<dbReference type="InterPro" id="IPR050520">
    <property type="entry name" value="INO80/SWR1_helicase"/>
</dbReference>
<evidence type="ECO:0000259" key="20">
    <source>
        <dbReference type="PROSITE" id="PS51413"/>
    </source>
</evidence>
<evidence type="ECO:0000256" key="7">
    <source>
        <dbReference type="ARBA" id="ARBA00022840"/>
    </source>
</evidence>
<evidence type="ECO:0000256" key="2">
    <source>
        <dbReference type="ARBA" id="ARBA00007025"/>
    </source>
</evidence>
<dbReference type="GO" id="GO:0006281">
    <property type="term" value="P:DNA repair"/>
    <property type="evidence" value="ECO:0007669"/>
    <property type="project" value="UniProtKB-UniRule"/>
</dbReference>
<dbReference type="OrthoDB" id="5847120at2759"/>
<sequence length="1605" mass="182905">MRETSIGTMINSINPAKPEIQAEMNSTEIAKPLHLQKLDLSLDVRPFLSEVTKIFESPASDADSSDSETDTGGREASKINGEKLYNGIPTSKQERKSDKLRLYNFSQLSGEREWLKDVLISDSDDSDCDENWNVDEHIKHMLYYHQLRRKYQKKYYTNPDNMQYQYYGAGLLSNFDKFSEHQKAVIGNRKKKKKEKVEVKKRGRKPNKDKIIHSAFNESDLSHLNEEERNLLRKLRIEESGPAETGRAPRGRKKKQPNKSPEVMAQRRRKIWAVMAKKELGKVQRAKANNHKEQLTTCRRVATYCMRHWRQKAMQSQKNMKETVWRLKRLTREMQSYWKRYDRVERETRRRMEKEAEEQRKMDVELMEAKRQQRKLNFLITQTELYAHFMSRRFGSIASQEQLRILSQLDEEKNPRLQAVDDYDSDVMKSKVKQNVSQAFRAEQQRTRKFAPSSGQAQAQADSAIENSFNPQEEQPQPLMFKGNLKHYQLKGLSWIANLYDQGINGILADEMGLGKTVQSIAVMCHVAEKYGIWGPFLVISPASTLHNWQQEMARFVPDFKVVPYWGSPQERKILRGFWDQKDMHTKEASFHVVITSYQLVIQDFKYFNRIKWQYMILDEAQAIKSTSSVRWKLLQSFSCRNRLLLSGTPIQNSMAELWALLHFIMPTLFDSHDEFNEWFSKDIESHAENKTAMDEKHLTRLHMILKPFMLRRIKKDVENELSDKIEVMVHCPLTTRQKLLYSALKKKIRIEDLLQTSTGSSQSAQSVTSSLMNLVMQFRKVCNHPELFERREARSPLFMRCESYIIPKLVAEYGILHHSIPSKRHLLLNLLNIFTSEYLHNSLYSTARSQGNEYSSGTFGFMRVLNLTPQDLHSIVHFGILAMWQFMWRTHREADLACHEQQWSEVEEASCSPWSFQRRRTQLLVNYSLPFAPYYLRTSSFLKDFVFTGMTSSQSTVYTHTLHTYHSIPETVEHRLLRSKKVKPVALIEVKTEPGTPLSPTKVSPRNPLGSPSKLPRGVSAASNMAGENFPGGKVTLLPEFPHIPRPPLKVECAQTSMPSFLYYTSPKITVRSRSMFASSRAAAWHQIQHDSCGNPEAREVVWLGQPSIAEQVAKAKEYFVPTTPGGLVGSAPPFGWSSVLIPDKQILVTDAGKLYVLDGLLTRLKEQGHRVLIYSQMTKMIDLLEEYMWHRKLTYMRLDGSSKISERRDMVADFQARNDIFVFLLSTRAGGLGINLTAADTVIFYDSDWNPTVDQQAMDRAHRLGQTKQVTVYRLICKGSIEERILQRAREKSEIQRMVISGEQFKPDTLKPKEVVSLLLDDDEIESKYRQKQRERQQYEELREREKKRRFSGLPSADGGSPSSPWSKRARLDGAEDTWVNVDSDPNSPAPSESSLTATGPLDDKIDTHIMMYDRPVVSTAVRRSGRGGRRGRPRGVRRGAGRGRMDSGVVASIVGEMPSSPAPSPALSATSSPVPSPALPAATPSAPPVQSPAPSSAAGEAATPVALTSPAPSTPAPPALPVRRGPGRPRLKPGTKPANTGTRGTGARGSGARGTGTRRPRRPVRPLPVPLGRVTSQQPQLGHQAQQAGIGFYTQRDMSSQD</sequence>
<comment type="function">
    <text evidence="15">ATPase component of the INO80 complex which remodels chromatin by shifting nucleosomes and is involved in DNA repair.</text>
</comment>
<comment type="subcellular location">
    <subcellularLocation>
        <location evidence="1 15">Nucleus</location>
    </subcellularLocation>
</comment>
<dbReference type="GO" id="GO:0016887">
    <property type="term" value="F:ATP hydrolysis activity"/>
    <property type="evidence" value="ECO:0007669"/>
    <property type="project" value="TreeGrafter"/>
</dbReference>
<dbReference type="Gene3D" id="3.40.50.10810">
    <property type="entry name" value="Tandem AAA-ATPase domain"/>
    <property type="match status" value="1"/>
</dbReference>
<dbReference type="GO" id="GO:0042393">
    <property type="term" value="F:histone binding"/>
    <property type="evidence" value="ECO:0007669"/>
    <property type="project" value="TreeGrafter"/>
</dbReference>
<dbReference type="Gene3D" id="3.40.50.300">
    <property type="entry name" value="P-loop containing nucleotide triphosphate hydrolases"/>
    <property type="match status" value="1"/>
</dbReference>
<dbReference type="Pfam" id="PF00176">
    <property type="entry name" value="SNF2-rel_dom"/>
    <property type="match status" value="1"/>
</dbReference>
<dbReference type="FunFam" id="3.40.50.300:FF:001304">
    <property type="entry name" value="DNA helicase INO80"/>
    <property type="match status" value="1"/>
</dbReference>
<evidence type="ECO:0000256" key="12">
    <source>
        <dbReference type="ARBA" id="ARBA00023204"/>
    </source>
</evidence>
<feature type="compositionally biased region" description="Gly residues" evidence="17">
    <location>
        <begin position="1546"/>
        <end position="1557"/>
    </location>
</feature>
<dbReference type="Pfam" id="PF00271">
    <property type="entry name" value="Helicase_C"/>
    <property type="match status" value="1"/>
</dbReference>
<feature type="region of interest" description="Disordered" evidence="17">
    <location>
        <begin position="1331"/>
        <end position="1605"/>
    </location>
</feature>
<keyword evidence="12 15" id="KW-0234">DNA repair</keyword>
<evidence type="ECO:0000256" key="3">
    <source>
        <dbReference type="ARBA" id="ARBA00019805"/>
    </source>
</evidence>
<keyword evidence="13" id="KW-0539">Nucleus</keyword>
<dbReference type="InterPro" id="IPR020838">
    <property type="entry name" value="DBINO"/>
</dbReference>
<organism evidence="25">
    <name type="scientific">Thrips palmi</name>
    <name type="common">Melon thrips</name>
    <dbReference type="NCBI Taxonomy" id="161013"/>
    <lineage>
        <taxon>Eukaryota</taxon>
        <taxon>Metazoa</taxon>
        <taxon>Ecdysozoa</taxon>
        <taxon>Arthropoda</taxon>
        <taxon>Hexapoda</taxon>
        <taxon>Insecta</taxon>
        <taxon>Pterygota</taxon>
        <taxon>Neoptera</taxon>
        <taxon>Paraneoptera</taxon>
        <taxon>Thysanoptera</taxon>
        <taxon>Terebrantia</taxon>
        <taxon>Thripoidea</taxon>
        <taxon>Thripidae</taxon>
        <taxon>Thrips</taxon>
    </lineage>
</organism>
<dbReference type="InterPro" id="IPR038718">
    <property type="entry name" value="SNF2-like_sf"/>
</dbReference>
<dbReference type="SMART" id="SM00487">
    <property type="entry name" value="DEXDc"/>
    <property type="match status" value="1"/>
</dbReference>
<dbReference type="GO" id="GO:0005524">
    <property type="term" value="F:ATP binding"/>
    <property type="evidence" value="ECO:0007669"/>
    <property type="project" value="UniProtKB-UniRule"/>
</dbReference>
<feature type="region of interest" description="Disordered" evidence="17">
    <location>
        <begin position="235"/>
        <end position="266"/>
    </location>
</feature>
<dbReference type="SUPFAM" id="SSF52540">
    <property type="entry name" value="P-loop containing nucleoside triphosphate hydrolases"/>
    <property type="match status" value="2"/>
</dbReference>
<keyword evidence="8" id="KW-0805">Transcription regulation</keyword>
<dbReference type="FunFam" id="3.40.50.10810:FF:000022">
    <property type="entry name" value="Blast:Putative DNA helicase Ino80"/>
    <property type="match status" value="1"/>
</dbReference>
<dbReference type="PROSITE" id="PS51194">
    <property type="entry name" value="HELICASE_CTER"/>
    <property type="match status" value="1"/>
</dbReference>
<dbReference type="EC" id="3.6.4.-" evidence="15"/>
<evidence type="ECO:0000256" key="11">
    <source>
        <dbReference type="ARBA" id="ARBA00023163"/>
    </source>
</evidence>
<dbReference type="PROSITE" id="PS51192">
    <property type="entry name" value="HELICASE_ATP_BIND_1"/>
    <property type="match status" value="1"/>
</dbReference>
<dbReference type="InterPro" id="IPR014001">
    <property type="entry name" value="Helicase_ATP-bd"/>
</dbReference>
<feature type="compositionally biased region" description="Basic and acidic residues" evidence="17">
    <location>
        <begin position="195"/>
        <end position="212"/>
    </location>
</feature>
<evidence type="ECO:0000313" key="21">
    <source>
        <dbReference type="Proteomes" id="UP000515158"/>
    </source>
</evidence>
<keyword evidence="6 15" id="KW-0378">Hydrolase</keyword>
<dbReference type="PANTHER" id="PTHR45685">
    <property type="entry name" value="HELICASE SRCAP-RELATED"/>
    <property type="match status" value="1"/>
</dbReference>
<feature type="domain" description="DBINO" evidence="20">
    <location>
        <begin position="271"/>
        <end position="396"/>
    </location>
</feature>
<feature type="region of interest" description="Disordered" evidence="17">
    <location>
        <begin position="58"/>
        <end position="92"/>
    </location>
</feature>
<evidence type="ECO:0000256" key="4">
    <source>
        <dbReference type="ARBA" id="ARBA00022741"/>
    </source>
</evidence>
<feature type="compositionally biased region" description="Polar residues" evidence="17">
    <location>
        <begin position="1386"/>
        <end position="1400"/>
    </location>
</feature>
<name>A0A6P8ZRQ6_THRPL</name>
<dbReference type="InterPro" id="IPR001650">
    <property type="entry name" value="Helicase_C-like"/>
</dbReference>
<feature type="domain" description="Helicase C-terminal" evidence="19">
    <location>
        <begin position="1158"/>
        <end position="1315"/>
    </location>
</feature>
<evidence type="ECO:0000313" key="24">
    <source>
        <dbReference type="RefSeq" id="XP_034247861.1"/>
    </source>
</evidence>
<dbReference type="InterPro" id="IPR000330">
    <property type="entry name" value="SNF2_N"/>
</dbReference>
<evidence type="ECO:0000256" key="6">
    <source>
        <dbReference type="ARBA" id="ARBA00022801"/>
    </source>
</evidence>
<feature type="domain" description="Helicase ATP-binding" evidence="18">
    <location>
        <begin position="497"/>
        <end position="668"/>
    </location>
</feature>
<evidence type="ECO:0000313" key="22">
    <source>
        <dbReference type="RefSeq" id="XP_034247859.1"/>
    </source>
</evidence>
<evidence type="ECO:0000313" key="25">
    <source>
        <dbReference type="RefSeq" id="XP_034247863.1"/>
    </source>
</evidence>
<keyword evidence="5 15" id="KW-0227">DNA damage</keyword>